<reference evidence="2" key="1">
    <citation type="journal article" date="1994" name="J. Bacteriol.">
        <title>Characterization of genetic determinants for R body synthesis and assembly in Caedibacter taeniospiralis 47 and 116.</title>
        <authorList>
            <person name="Heruth D.P."/>
            <person name="Pond F.R."/>
            <person name="Dilts J.A."/>
            <person name="Quackenbush R.L."/>
        </authorList>
    </citation>
    <scope>NUCLEOTIDE SEQUENCE</scope>
    <source>
        <strain evidence="1">116</strain>
        <strain evidence="2">47</strain>
        <plasmid evidence="2">unnamed</plasmid>
    </source>
</reference>
<dbReference type="EMBL" id="U04523">
    <property type="protein sequence ID" value="AAA73406.1"/>
    <property type="molecule type" value="Genomic_DNA"/>
</dbReference>
<protein>
    <submittedName>
        <fullName evidence="2">RebC</fullName>
    </submittedName>
</protein>
<accession>Q57487</accession>
<gene>
    <name evidence="2" type="primary">rebC</name>
</gene>
<dbReference type="EMBL" id="U04524">
    <property type="protein sequence ID" value="AAA73410.1"/>
    <property type="molecule type" value="Genomic_DNA"/>
</dbReference>
<sequence>MADIEHFSEDINQRMMDPKNNVASQGAYDIVSMAAASAVQNELAMHSGFETTSNTC</sequence>
<evidence type="ECO:0000313" key="2">
    <source>
        <dbReference type="EMBL" id="AAA73410.1"/>
    </source>
</evidence>
<organism evidence="2">
    <name type="scientific">Caedibacter taeniospiralis</name>
    <dbReference type="NCBI Taxonomy" id="28907"/>
    <lineage>
        <taxon>Bacteria</taxon>
        <taxon>Pseudomonadati</taxon>
        <taxon>Pseudomonadota</taxon>
        <taxon>Gammaproteobacteria</taxon>
        <taxon>Thiotrichales</taxon>
        <taxon>Fastidiosibacteraceae</taxon>
        <taxon>Caedibacter</taxon>
    </lineage>
</organism>
<name>Q57487_CAETA</name>
<keyword evidence="2" id="KW-0614">Plasmid</keyword>
<proteinExistence type="predicted"/>
<geneLocation type="plasmid" evidence="2">
    <name>unnamed</name>
</geneLocation>
<dbReference type="AlphaFoldDB" id="Q57487"/>
<evidence type="ECO:0000313" key="1">
    <source>
        <dbReference type="EMBL" id="AAA73406.1"/>
    </source>
</evidence>